<keyword evidence="4" id="KW-0256">Endoplasmic reticulum</keyword>
<feature type="transmembrane region" description="Helical" evidence="9">
    <location>
        <begin position="175"/>
        <end position="192"/>
    </location>
</feature>
<evidence type="ECO:0000256" key="7">
    <source>
        <dbReference type="ARBA" id="ARBA00023136"/>
    </source>
</evidence>
<evidence type="ECO:0000256" key="4">
    <source>
        <dbReference type="ARBA" id="ARBA00022824"/>
    </source>
</evidence>
<feature type="compositionally biased region" description="Basic and acidic residues" evidence="8">
    <location>
        <begin position="318"/>
        <end position="330"/>
    </location>
</feature>
<evidence type="ECO:0000256" key="2">
    <source>
        <dbReference type="ARBA" id="ARBA00022064"/>
    </source>
</evidence>
<dbReference type="Proteomes" id="UP000515160">
    <property type="component" value="Chromosome X"/>
</dbReference>
<feature type="region of interest" description="Disordered" evidence="8">
    <location>
        <begin position="349"/>
        <end position="373"/>
    </location>
</feature>
<organism evidence="10 11">
    <name type="scientific">Drosophila albomicans</name>
    <name type="common">Fruit fly</name>
    <dbReference type="NCBI Taxonomy" id="7291"/>
    <lineage>
        <taxon>Eukaryota</taxon>
        <taxon>Metazoa</taxon>
        <taxon>Ecdysozoa</taxon>
        <taxon>Arthropoda</taxon>
        <taxon>Hexapoda</taxon>
        <taxon>Insecta</taxon>
        <taxon>Pterygota</taxon>
        <taxon>Neoptera</taxon>
        <taxon>Endopterygota</taxon>
        <taxon>Diptera</taxon>
        <taxon>Brachycera</taxon>
        <taxon>Muscomorpha</taxon>
        <taxon>Ephydroidea</taxon>
        <taxon>Drosophilidae</taxon>
        <taxon>Drosophila</taxon>
    </lineage>
</organism>
<dbReference type="GO" id="GO:0006629">
    <property type="term" value="P:lipid metabolic process"/>
    <property type="evidence" value="ECO:0007669"/>
    <property type="project" value="UniProtKB-KW"/>
</dbReference>
<dbReference type="CDD" id="cd23993">
    <property type="entry name" value="Seipin"/>
    <property type="match status" value="1"/>
</dbReference>
<keyword evidence="7 9" id="KW-0472">Membrane</keyword>
<evidence type="ECO:0000313" key="10">
    <source>
        <dbReference type="Proteomes" id="UP000515160"/>
    </source>
</evidence>
<evidence type="ECO:0000256" key="6">
    <source>
        <dbReference type="ARBA" id="ARBA00023098"/>
    </source>
</evidence>
<protein>
    <recommendedName>
        <fullName evidence="2">Seipin</fullName>
    </recommendedName>
</protein>
<dbReference type="GO" id="GO:0005789">
    <property type="term" value="C:endoplasmic reticulum membrane"/>
    <property type="evidence" value="ECO:0007669"/>
    <property type="project" value="UniProtKB-SubCell"/>
</dbReference>
<dbReference type="Pfam" id="PF06775">
    <property type="entry name" value="Seipin"/>
    <property type="match status" value="1"/>
</dbReference>
<keyword evidence="10" id="KW-1185">Reference proteome</keyword>
<comment type="subcellular location">
    <subcellularLocation>
        <location evidence="1">Endoplasmic reticulum membrane</location>
        <topology evidence="1">Multi-pass membrane protein</topology>
    </subcellularLocation>
</comment>
<dbReference type="AlphaFoldDB" id="A0A6P8X0D0"/>
<dbReference type="PANTHER" id="PTHR21212">
    <property type="entry name" value="BERNARDINELLI-SEIP CONGENITAL LIPODYSTROPHY 2 HOMOLOG BSCL2 PROTEIN"/>
    <property type="match status" value="1"/>
</dbReference>
<dbReference type="GO" id="GO:0140042">
    <property type="term" value="P:lipid droplet formation"/>
    <property type="evidence" value="ECO:0007669"/>
    <property type="project" value="UniProtKB-ARBA"/>
</dbReference>
<evidence type="ECO:0000313" key="11">
    <source>
        <dbReference type="RefSeq" id="XP_034109541.1"/>
    </source>
</evidence>
<dbReference type="GeneID" id="117571458"/>
<name>A0A6P8X0D0_DROAB</name>
<evidence type="ECO:0000256" key="5">
    <source>
        <dbReference type="ARBA" id="ARBA00022989"/>
    </source>
</evidence>
<dbReference type="PANTHER" id="PTHR21212:SF0">
    <property type="entry name" value="SEIPIN"/>
    <property type="match status" value="1"/>
</dbReference>
<feature type="compositionally biased region" description="Basic and acidic residues" evidence="8">
    <location>
        <begin position="349"/>
        <end position="358"/>
    </location>
</feature>
<keyword evidence="5 9" id="KW-1133">Transmembrane helix</keyword>
<evidence type="ECO:0000256" key="8">
    <source>
        <dbReference type="SAM" id="MobiDB-lite"/>
    </source>
</evidence>
<feature type="transmembrane region" description="Helical" evidence="9">
    <location>
        <begin position="252"/>
        <end position="277"/>
    </location>
</feature>
<dbReference type="OrthoDB" id="3990054at2759"/>
<evidence type="ECO:0000256" key="1">
    <source>
        <dbReference type="ARBA" id="ARBA00004477"/>
    </source>
</evidence>
<proteinExistence type="predicted"/>
<keyword evidence="3 9" id="KW-0812">Transmembrane</keyword>
<gene>
    <name evidence="11 12" type="primary">LOC117571458</name>
</gene>
<evidence type="ECO:0000313" key="12">
    <source>
        <dbReference type="RefSeq" id="XP_034109623.1"/>
    </source>
</evidence>
<dbReference type="RefSeq" id="XP_034109623.1">
    <property type="nucleotide sequence ID" value="XM_034253732.2"/>
</dbReference>
<evidence type="ECO:0000256" key="3">
    <source>
        <dbReference type="ARBA" id="ARBA00022692"/>
    </source>
</evidence>
<keyword evidence="6" id="KW-0443">Lipid metabolism</keyword>
<feature type="region of interest" description="Disordered" evidence="8">
    <location>
        <begin position="308"/>
        <end position="337"/>
    </location>
</feature>
<feature type="transmembrane region" description="Helical" evidence="9">
    <location>
        <begin position="57"/>
        <end position="80"/>
    </location>
</feature>
<dbReference type="RefSeq" id="XP_034109541.1">
    <property type="nucleotide sequence ID" value="XM_034253650.2"/>
</dbReference>
<reference evidence="11 12" key="1">
    <citation type="submission" date="2025-04" db="UniProtKB">
        <authorList>
            <consortium name="RefSeq"/>
        </authorList>
    </citation>
    <scope>IDENTIFICATION</scope>
    <source>
        <strain evidence="11 12">15112-1751.03</strain>
        <tissue evidence="11 12">Whole Adult</tissue>
    </source>
</reference>
<accession>A0A6P8X0D0</accession>
<dbReference type="InterPro" id="IPR009617">
    <property type="entry name" value="Seipin"/>
</dbReference>
<evidence type="ECO:0000256" key="9">
    <source>
        <dbReference type="SAM" id="Phobius"/>
    </source>
</evidence>
<sequence length="373" mass="43492">MNFLLRFIIFCCDPLGLGRRFFVRPAVNLTLNVYDRLRSKADEKVDTLRELVLRLGLIAFAVVLIIWLAVFIYAAFYYVYMPPISHTRPVHMQFKTCLETSTPCTFPHAHVSLTKKQQLLMVGQAYKVIVNIDMPESPQNLELGMFMVCAEMRDYDSMLRGHSCRSAMMRYRSPLVRLFSTWALSPLYVLGWKEEFQKVPVEIFSRYLEERQHPITDVYVEIQSQKIQFYTVTLHIEADFSGLRYIMFNWPVLSAIVAISTNLFFILVVFLLSWYHWSDATWLRNMQIRYARFTNQLQSQASRVIVDSTSSLRDEDESSYHDSSMDKFDISDVGESSSTDDLLLLDKSTNRAHQEKTSDVQSLRQRKVKDQAS</sequence>